<accession>A0A1I5Y559</accession>
<protein>
    <submittedName>
        <fullName evidence="2">Uncharacterized protein</fullName>
    </submittedName>
</protein>
<evidence type="ECO:0000256" key="1">
    <source>
        <dbReference type="SAM" id="MobiDB-lite"/>
    </source>
</evidence>
<keyword evidence="3" id="KW-1185">Reference proteome</keyword>
<sequence length="107" mass="12293">MGRTKNANRNAQINNNKKAQKEEFASEMPSMQQKSKSSMNSRYAEEFASQYNPSPEYKARLDKDKAQKYAEEFSTEKTPKGGSKKHRFASYAEVEAEKMNEGIQKDK</sequence>
<dbReference type="Proteomes" id="UP000182762">
    <property type="component" value="Unassembled WGS sequence"/>
</dbReference>
<comment type="caution">
    <text evidence="2">The sequence shown here is derived from an EMBL/GenBank/DDBJ whole genome shotgun (WGS) entry which is preliminary data.</text>
</comment>
<dbReference type="RefSeq" id="WP_061803670.1">
    <property type="nucleotide sequence ID" value="NZ_FOXX01000002.1"/>
</dbReference>
<name>A0A1I5Y559_9BACI</name>
<feature type="region of interest" description="Disordered" evidence="1">
    <location>
        <begin position="1"/>
        <end position="63"/>
    </location>
</feature>
<feature type="compositionally biased region" description="Low complexity" evidence="1">
    <location>
        <begin position="30"/>
        <end position="39"/>
    </location>
</feature>
<evidence type="ECO:0000313" key="3">
    <source>
        <dbReference type="Proteomes" id="UP000182762"/>
    </source>
</evidence>
<feature type="compositionally biased region" description="Low complexity" evidence="1">
    <location>
        <begin position="1"/>
        <end position="17"/>
    </location>
</feature>
<reference evidence="2 3" key="1">
    <citation type="submission" date="2016-10" db="EMBL/GenBank/DDBJ databases">
        <authorList>
            <person name="Varghese N."/>
            <person name="Submissions S."/>
        </authorList>
    </citation>
    <scope>NUCLEOTIDE SEQUENCE [LARGE SCALE GENOMIC DNA]</scope>
    <source>
        <strain evidence="2 3">DSM 13796</strain>
    </source>
</reference>
<organism evidence="2 3">
    <name type="scientific">Priestia endophytica DSM 13796</name>
    <dbReference type="NCBI Taxonomy" id="1121089"/>
    <lineage>
        <taxon>Bacteria</taxon>
        <taxon>Bacillati</taxon>
        <taxon>Bacillota</taxon>
        <taxon>Bacilli</taxon>
        <taxon>Bacillales</taxon>
        <taxon>Bacillaceae</taxon>
        <taxon>Priestia</taxon>
    </lineage>
</organism>
<gene>
    <name evidence="2" type="ORF">SAMN02745910_01242</name>
</gene>
<dbReference type="GeneID" id="93709966"/>
<proteinExistence type="predicted"/>
<evidence type="ECO:0000313" key="2">
    <source>
        <dbReference type="EMBL" id="SFQ39230.1"/>
    </source>
</evidence>
<dbReference type="EMBL" id="FOXX01000002">
    <property type="protein sequence ID" value="SFQ39230.1"/>
    <property type="molecule type" value="Genomic_DNA"/>
</dbReference>